<name>A0ABT3MZX2_9GAMM</name>
<proteinExistence type="predicted"/>
<gene>
    <name evidence="1" type="ORF">NX722_20320</name>
</gene>
<comment type="caution">
    <text evidence="1">The sequence shown here is derived from an EMBL/GenBank/DDBJ whole genome shotgun (WGS) entry which is preliminary data.</text>
</comment>
<protein>
    <submittedName>
        <fullName evidence="1">Uncharacterized protein</fullName>
    </submittedName>
</protein>
<organism evidence="1 2">
    <name type="scientific">Endozoicomonas gorgoniicola</name>
    <dbReference type="NCBI Taxonomy" id="1234144"/>
    <lineage>
        <taxon>Bacteria</taxon>
        <taxon>Pseudomonadati</taxon>
        <taxon>Pseudomonadota</taxon>
        <taxon>Gammaproteobacteria</taxon>
        <taxon>Oceanospirillales</taxon>
        <taxon>Endozoicomonadaceae</taxon>
        <taxon>Endozoicomonas</taxon>
    </lineage>
</organism>
<evidence type="ECO:0000313" key="1">
    <source>
        <dbReference type="EMBL" id="MCW7554921.1"/>
    </source>
</evidence>
<sequence length="161" mass="18368">MNYPDLEKLFDDLSKITPLKMRGFPQQPGNEHNIFLLEKCGENYYLLPSPLFGRTNLSPPPLFDGLFVYVIVADHPQQVMVAADRTNLNYDYRLGVRGHASVSLGGDALYAGDLEFRGSKLVRWNHNSGHYLPSPEQRYTQLTPNVKRLLPENLFVDPLQH</sequence>
<reference evidence="1 2" key="1">
    <citation type="submission" date="2022-10" db="EMBL/GenBank/DDBJ databases">
        <title>High-quality genome sequences of two octocoral-associated bacteria, Endozoicomonas euniceicola EF212 and Endozoicomonas gorgoniicola PS125.</title>
        <authorList>
            <person name="Chiou Y.-J."/>
            <person name="Chen Y.-H."/>
        </authorList>
    </citation>
    <scope>NUCLEOTIDE SEQUENCE [LARGE SCALE GENOMIC DNA]</scope>
    <source>
        <strain evidence="1 2">PS125</strain>
    </source>
</reference>
<accession>A0ABT3MZX2</accession>
<keyword evidence="2" id="KW-1185">Reference proteome</keyword>
<evidence type="ECO:0000313" key="2">
    <source>
        <dbReference type="Proteomes" id="UP001209854"/>
    </source>
</evidence>
<dbReference type="RefSeq" id="WP_262564680.1">
    <property type="nucleotide sequence ID" value="NZ_JAPFCC010000001.1"/>
</dbReference>
<dbReference type="Proteomes" id="UP001209854">
    <property type="component" value="Unassembled WGS sequence"/>
</dbReference>
<dbReference type="EMBL" id="JAPFCC010000001">
    <property type="protein sequence ID" value="MCW7554921.1"/>
    <property type="molecule type" value="Genomic_DNA"/>
</dbReference>